<comment type="caution">
    <text evidence="2">The sequence shown here is derived from an EMBL/GenBank/DDBJ whole genome shotgun (WGS) entry which is preliminary data.</text>
</comment>
<dbReference type="RefSeq" id="WP_386094324.1">
    <property type="nucleotide sequence ID" value="NZ_JBHRXN010000036.1"/>
</dbReference>
<sequence length="228" mass="24793">MRLLPLALPLLLAARLAGAAPCLPDTATGEWCEAPLAALHPTQGGVGMLQVADEAEELRALSADKLASKIRKKAIPVVIGPQGRLYLVDRHHFASALLRIGVTAASVQVIGHLPHADDFWPQMQAQHWAWLRDEHGQPLDPAALPTTLAALPDYPYRSLAGLLQDDGYFGKRDEVYFVEFAWASWLGQRMGWAPLDRSSLPARLQQAKQLACQPDASALPGYPGKACR</sequence>
<dbReference type="SUPFAM" id="SSF110849">
    <property type="entry name" value="ParB/Sulfiredoxin"/>
    <property type="match status" value="1"/>
</dbReference>
<feature type="chain" id="PRO_5046516430" evidence="1">
    <location>
        <begin position="20"/>
        <end position="228"/>
    </location>
</feature>
<keyword evidence="3" id="KW-1185">Reference proteome</keyword>
<protein>
    <submittedName>
        <fullName evidence="2">ParB-like protein</fullName>
    </submittedName>
</protein>
<evidence type="ECO:0000313" key="3">
    <source>
        <dbReference type="Proteomes" id="UP001595741"/>
    </source>
</evidence>
<dbReference type="InterPro" id="IPR036086">
    <property type="entry name" value="ParB/Sulfiredoxin_sf"/>
</dbReference>
<dbReference type="Gene3D" id="1.10.8.10">
    <property type="entry name" value="DNA helicase RuvA subunit, C-terminal domain"/>
    <property type="match status" value="1"/>
</dbReference>
<proteinExistence type="predicted"/>
<accession>A0ABV7RKA5</accession>
<dbReference type="PIRSF" id="PIRSF029669">
    <property type="entry name" value="UCP029669"/>
    <property type="match status" value="1"/>
</dbReference>
<dbReference type="InterPro" id="IPR014956">
    <property type="entry name" value="ParBc_2"/>
</dbReference>
<gene>
    <name evidence="2" type="ORF">ACFOLG_17215</name>
</gene>
<reference evidence="3" key="1">
    <citation type="journal article" date="2019" name="Int. J. Syst. Evol. Microbiol.">
        <title>The Global Catalogue of Microorganisms (GCM) 10K type strain sequencing project: providing services to taxonomists for standard genome sequencing and annotation.</title>
        <authorList>
            <consortium name="The Broad Institute Genomics Platform"/>
            <consortium name="The Broad Institute Genome Sequencing Center for Infectious Disease"/>
            <person name="Wu L."/>
            <person name="Ma J."/>
        </authorList>
    </citation>
    <scope>NUCLEOTIDE SEQUENCE [LARGE SCALE GENOMIC DNA]</scope>
    <source>
        <strain evidence="3">KCTC 42742</strain>
    </source>
</reference>
<dbReference type="InterPro" id="IPR016932">
    <property type="entry name" value="UCP029669"/>
</dbReference>
<feature type="signal peptide" evidence="1">
    <location>
        <begin position="1"/>
        <end position="19"/>
    </location>
</feature>
<keyword evidence="1" id="KW-0732">Signal</keyword>
<dbReference type="Pfam" id="PF08857">
    <property type="entry name" value="ParBc_2"/>
    <property type="match status" value="1"/>
</dbReference>
<dbReference type="Gene3D" id="3.90.1530.10">
    <property type="entry name" value="Conserved hypothetical protein from pyrococcus furiosus pfu- 392566-001, ParB domain"/>
    <property type="match status" value="1"/>
</dbReference>
<evidence type="ECO:0000256" key="1">
    <source>
        <dbReference type="SAM" id="SignalP"/>
    </source>
</evidence>
<dbReference type="CDD" id="cd16390">
    <property type="entry name" value="ParB_N_Srx_like"/>
    <property type="match status" value="1"/>
</dbReference>
<evidence type="ECO:0000313" key="2">
    <source>
        <dbReference type="EMBL" id="MFC3533909.1"/>
    </source>
</evidence>
<name>A0ABV7RKA5_9NEIS</name>
<dbReference type="EMBL" id="JBHRXN010000036">
    <property type="protein sequence ID" value="MFC3533909.1"/>
    <property type="molecule type" value="Genomic_DNA"/>
</dbReference>
<dbReference type="Proteomes" id="UP001595741">
    <property type="component" value="Unassembled WGS sequence"/>
</dbReference>
<organism evidence="2 3">
    <name type="scientific">Vogesella facilis</name>
    <dbReference type="NCBI Taxonomy" id="1655232"/>
    <lineage>
        <taxon>Bacteria</taxon>
        <taxon>Pseudomonadati</taxon>
        <taxon>Pseudomonadota</taxon>
        <taxon>Betaproteobacteria</taxon>
        <taxon>Neisseriales</taxon>
        <taxon>Chromobacteriaceae</taxon>
        <taxon>Vogesella</taxon>
    </lineage>
</organism>